<evidence type="ECO:0000256" key="3">
    <source>
        <dbReference type="ARBA" id="ARBA00022448"/>
    </source>
</evidence>
<dbReference type="Pfam" id="PF06422">
    <property type="entry name" value="PDR_CDR"/>
    <property type="match status" value="1"/>
</dbReference>
<dbReference type="PANTHER" id="PTHR19241">
    <property type="entry name" value="ATP-BINDING CASSETTE TRANSPORTER"/>
    <property type="match status" value="1"/>
</dbReference>
<feature type="transmembrane region" description="Helical" evidence="10">
    <location>
        <begin position="1262"/>
        <end position="1282"/>
    </location>
</feature>
<feature type="transmembrane region" description="Helical" evidence="10">
    <location>
        <begin position="1122"/>
        <end position="1142"/>
    </location>
</feature>
<gene>
    <name evidence="12" type="ORF">EJ06DRAFT_563997</name>
</gene>
<dbReference type="Pfam" id="PF19055">
    <property type="entry name" value="ABC2_membrane_7"/>
    <property type="match status" value="1"/>
</dbReference>
<keyword evidence="8 10" id="KW-0472">Membrane</keyword>
<dbReference type="InterPro" id="IPR043926">
    <property type="entry name" value="ABCG_dom"/>
</dbReference>
<evidence type="ECO:0000259" key="11">
    <source>
        <dbReference type="PROSITE" id="PS50893"/>
    </source>
</evidence>
<feature type="region of interest" description="Disordered" evidence="9">
    <location>
        <begin position="19"/>
        <end position="50"/>
    </location>
</feature>
<dbReference type="Proteomes" id="UP000799640">
    <property type="component" value="Unassembled WGS sequence"/>
</dbReference>
<dbReference type="GO" id="GO:0016020">
    <property type="term" value="C:membrane"/>
    <property type="evidence" value="ECO:0007669"/>
    <property type="project" value="UniProtKB-SubCell"/>
</dbReference>
<keyword evidence="7 10" id="KW-1133">Transmembrane helix</keyword>
<dbReference type="SMART" id="SM00382">
    <property type="entry name" value="AAA"/>
    <property type="match status" value="2"/>
</dbReference>
<keyword evidence="5" id="KW-0547">Nucleotide-binding</keyword>
<evidence type="ECO:0000256" key="1">
    <source>
        <dbReference type="ARBA" id="ARBA00004141"/>
    </source>
</evidence>
<feature type="transmembrane region" description="Helical" evidence="10">
    <location>
        <begin position="1355"/>
        <end position="1373"/>
    </location>
</feature>
<evidence type="ECO:0000256" key="6">
    <source>
        <dbReference type="ARBA" id="ARBA00022840"/>
    </source>
</evidence>
<dbReference type="GO" id="GO:0005524">
    <property type="term" value="F:ATP binding"/>
    <property type="evidence" value="ECO:0007669"/>
    <property type="project" value="UniProtKB-KW"/>
</dbReference>
<keyword evidence="3" id="KW-0813">Transport</keyword>
<dbReference type="InterPro" id="IPR034001">
    <property type="entry name" value="ABCG_PDR_1"/>
</dbReference>
<organism evidence="12 13">
    <name type="scientific">Trichodelitschia bisporula</name>
    <dbReference type="NCBI Taxonomy" id="703511"/>
    <lineage>
        <taxon>Eukaryota</taxon>
        <taxon>Fungi</taxon>
        <taxon>Dikarya</taxon>
        <taxon>Ascomycota</taxon>
        <taxon>Pezizomycotina</taxon>
        <taxon>Dothideomycetes</taxon>
        <taxon>Dothideomycetes incertae sedis</taxon>
        <taxon>Phaeotrichales</taxon>
        <taxon>Phaeotrichaceae</taxon>
        <taxon>Trichodelitschia</taxon>
    </lineage>
</organism>
<feature type="transmembrane region" description="Helical" evidence="10">
    <location>
        <begin position="1228"/>
        <end position="1250"/>
    </location>
</feature>
<evidence type="ECO:0000256" key="4">
    <source>
        <dbReference type="ARBA" id="ARBA00022692"/>
    </source>
</evidence>
<name>A0A6G1HRZ0_9PEZI</name>
<reference evidence="12" key="1">
    <citation type="journal article" date="2020" name="Stud. Mycol.">
        <title>101 Dothideomycetes genomes: a test case for predicting lifestyles and emergence of pathogens.</title>
        <authorList>
            <person name="Haridas S."/>
            <person name="Albert R."/>
            <person name="Binder M."/>
            <person name="Bloem J."/>
            <person name="Labutti K."/>
            <person name="Salamov A."/>
            <person name="Andreopoulos B."/>
            <person name="Baker S."/>
            <person name="Barry K."/>
            <person name="Bills G."/>
            <person name="Bluhm B."/>
            <person name="Cannon C."/>
            <person name="Castanera R."/>
            <person name="Culley D."/>
            <person name="Daum C."/>
            <person name="Ezra D."/>
            <person name="Gonzalez J."/>
            <person name="Henrissat B."/>
            <person name="Kuo A."/>
            <person name="Liang C."/>
            <person name="Lipzen A."/>
            <person name="Lutzoni F."/>
            <person name="Magnuson J."/>
            <person name="Mondo S."/>
            <person name="Nolan M."/>
            <person name="Ohm R."/>
            <person name="Pangilinan J."/>
            <person name="Park H.-J."/>
            <person name="Ramirez L."/>
            <person name="Alfaro M."/>
            <person name="Sun H."/>
            <person name="Tritt A."/>
            <person name="Yoshinaga Y."/>
            <person name="Zwiers L.-H."/>
            <person name="Turgeon B."/>
            <person name="Goodwin S."/>
            <person name="Spatafora J."/>
            <person name="Crous P."/>
            <person name="Grigoriev I."/>
        </authorList>
    </citation>
    <scope>NUCLEOTIDE SEQUENCE</scope>
    <source>
        <strain evidence="12">CBS 262.69</strain>
    </source>
</reference>
<dbReference type="CDD" id="cd03232">
    <property type="entry name" value="ABCG_PDR_domain2"/>
    <property type="match status" value="1"/>
</dbReference>
<dbReference type="GO" id="GO:0140359">
    <property type="term" value="F:ABC-type transporter activity"/>
    <property type="evidence" value="ECO:0007669"/>
    <property type="project" value="InterPro"/>
</dbReference>
<dbReference type="Pfam" id="PF01061">
    <property type="entry name" value="ABC2_membrane"/>
    <property type="match status" value="2"/>
</dbReference>
<dbReference type="InterPro" id="IPR027417">
    <property type="entry name" value="P-loop_NTPase"/>
</dbReference>
<keyword evidence="4 10" id="KW-0812">Transmembrane</keyword>
<feature type="domain" description="ABC transporter" evidence="11">
    <location>
        <begin position="88"/>
        <end position="339"/>
    </location>
</feature>
<feature type="domain" description="ABC transporter" evidence="11">
    <location>
        <begin position="757"/>
        <end position="999"/>
    </location>
</feature>
<evidence type="ECO:0000256" key="2">
    <source>
        <dbReference type="ARBA" id="ARBA00006012"/>
    </source>
</evidence>
<dbReference type="FunFam" id="3.40.50.300:FF:000054">
    <property type="entry name" value="ABC multidrug transporter atrF"/>
    <property type="match status" value="1"/>
</dbReference>
<dbReference type="SUPFAM" id="SSF52540">
    <property type="entry name" value="P-loop containing nucleoside triphosphate hydrolases"/>
    <property type="match status" value="2"/>
</dbReference>
<dbReference type="InterPro" id="IPR013525">
    <property type="entry name" value="ABC2_TM"/>
</dbReference>
<dbReference type="Gene3D" id="3.40.50.300">
    <property type="entry name" value="P-loop containing nucleotide triphosphate hydrolases"/>
    <property type="match status" value="2"/>
</dbReference>
<accession>A0A6G1HRZ0</accession>
<dbReference type="PROSITE" id="PS00211">
    <property type="entry name" value="ABC_TRANSPORTER_1"/>
    <property type="match status" value="1"/>
</dbReference>
<dbReference type="CDD" id="cd03233">
    <property type="entry name" value="ABCG_PDR_domain1"/>
    <property type="match status" value="1"/>
</dbReference>
<evidence type="ECO:0000256" key="9">
    <source>
        <dbReference type="SAM" id="MobiDB-lite"/>
    </source>
</evidence>
<keyword evidence="6" id="KW-0067">ATP-binding</keyword>
<dbReference type="GO" id="GO:0016887">
    <property type="term" value="F:ATP hydrolysis activity"/>
    <property type="evidence" value="ECO:0007669"/>
    <property type="project" value="InterPro"/>
</dbReference>
<feature type="transmembrane region" description="Helical" evidence="10">
    <location>
        <begin position="690"/>
        <end position="712"/>
    </location>
</feature>
<comment type="similarity">
    <text evidence="2">Belongs to the ABC transporter superfamily. ABCG family. PDR (TC 3.A.1.205) subfamily.</text>
</comment>
<dbReference type="OrthoDB" id="245989at2759"/>
<evidence type="ECO:0000256" key="8">
    <source>
        <dbReference type="ARBA" id="ARBA00023136"/>
    </source>
</evidence>
<feature type="transmembrane region" description="Helical" evidence="10">
    <location>
        <begin position="1163"/>
        <end position="1189"/>
    </location>
</feature>
<evidence type="ECO:0000313" key="12">
    <source>
        <dbReference type="EMBL" id="KAF2398607.1"/>
    </source>
</evidence>
<feature type="transmembrane region" description="Helical" evidence="10">
    <location>
        <begin position="521"/>
        <end position="545"/>
    </location>
</feature>
<dbReference type="Pfam" id="PF00005">
    <property type="entry name" value="ABC_tran"/>
    <property type="match status" value="2"/>
</dbReference>
<proteinExistence type="inferred from homology"/>
<protein>
    <submittedName>
        <fullName evidence="12">Putative ABC multidrug transporter</fullName>
    </submittedName>
</protein>
<dbReference type="EMBL" id="ML996699">
    <property type="protein sequence ID" value="KAF2398607.1"/>
    <property type="molecule type" value="Genomic_DNA"/>
</dbReference>
<feature type="transmembrane region" description="Helical" evidence="10">
    <location>
        <begin position="479"/>
        <end position="501"/>
    </location>
</feature>
<dbReference type="PROSITE" id="PS50893">
    <property type="entry name" value="ABC_TRANSPORTER_2"/>
    <property type="match status" value="2"/>
</dbReference>
<evidence type="ECO:0000256" key="7">
    <source>
        <dbReference type="ARBA" id="ARBA00022989"/>
    </source>
</evidence>
<evidence type="ECO:0000256" key="5">
    <source>
        <dbReference type="ARBA" id="ARBA00022741"/>
    </source>
</evidence>
<sequence>MDQHITSAASAVPSLESSYIGKEPIADEKSARSSTDNSGRAPDYDVEKSHVSETTVASTKRLTVTFRNVSVIVNGVGAEFADTVGSLLNPAGIFQKSQKPPERAILSEVSGQICPGEMLLVLGRPGSGCSTLLRILANNRHSYKKVEGEVRYGSATADEAHSFRQQIIYNSEEDIHFPTLTVNETLRFALSNKVPKSKNKNPELRAAHVEENRTHILGDLGITHTGDTLVGNEYVRGVSGGERKRVSLAEVMASQSPVQLWDNSTRGLDASTALDFAKVLRRMANEERKSIVATLYQAGNGIYNEFDKVLVLDAGKVIYYGPRATAKSYFEDMGFACPPGGAVADFLTSVTVETERRIRPGFEGKVPDTADEFERRFKESSVYRDANFVEPDTLTDEIHDLKAAIAEDSATPLFGDQSVYTASLWYQVMACTTRAFQIIWGDRRSEVMKMSSAIVQALVSGSLFYNLPTNSTATFLRPGALFFPLIFFAMNALAETTATFLGRPILARHKMFALYRPTAFVISQVITDLPMLVMSISVFEIIHYFMCHFVFDAGKFFTQWVVLLAYSLCMNSYFRMIGAWNSKFGGAALVSGLSIMVFMVYAGYLLPFFSMPVWFRWLFWLNPTSYALEAFIATEYRGLDLECVAPQYVPYGPGYTDNAYRQCTTVSSQGNVIHGDAYIFAQFNYSAGHIWRSFGVLMGAWVVFTALTALGYEKKKDVDSGSRLLYKQGANTAAPTHELSKGPTREELAANMTHSVFTWRDVDYHVPFHGAQKQLLNKISGFAKPGQLLALMGTSGAGKTTLMDVLAQRKDAGTIHGSIMVDGAPRSISFQRTTGYCEQNDVHEPTATVREALLFSARLRQKYSIPDKEKVQYVDHIIDLLEMREFEDALVGVPGAGLSVEQRKRLTLAVELVARPTLLFLDEPTSGLDGQSAYNIMRFMRKLAEAGQAVVCTIHQPSATLFNAFDSLLLLAKGGRTTYFGETGEGSAELLRYFADHGAPCPADVNPAEHIIDVVQGRQGDGVDWVQAWEESAERVAMLREIDELNATATPPVEDPEMGGSFATPKLFQAKIVIWRQSVGLWRNPDYVMSKVNFHIVAALFAGFTFWNLGNTTYDMQLRLMAVFNFIFVAPGVINQMQPFYLHNRDIFETREKKSKTYHWSAFVAGQCAAETPWLILCGTLYFCCWYFTTGMPVTASISGQVYFQMVLYEFLYTSIGQSIATYAPNEYFASLANPLILGAGLINFCGVIVPYAQINVFWRYWMYYLDPFTYLVGGLLTQLLWDTPVKCAARELTRIPLPGNATCGEYMHDFVGMAGGYVVDAAATGACEYCQYSVGKEFAMQANLKEKYYAWRDTGITALFCISSYMLVFGMMKLRTKKAKKEE</sequence>
<dbReference type="InterPro" id="IPR003593">
    <property type="entry name" value="AAA+_ATPase"/>
</dbReference>
<feature type="transmembrane region" description="Helical" evidence="10">
    <location>
        <begin position="1092"/>
        <end position="1110"/>
    </location>
</feature>
<comment type="subcellular location">
    <subcellularLocation>
        <location evidence="1">Membrane</location>
        <topology evidence="1">Multi-pass membrane protein</topology>
    </subcellularLocation>
</comment>
<feature type="transmembrane region" description="Helical" evidence="10">
    <location>
        <begin position="586"/>
        <end position="609"/>
    </location>
</feature>
<feature type="transmembrane region" description="Helical" evidence="10">
    <location>
        <begin position="557"/>
        <end position="574"/>
    </location>
</feature>
<evidence type="ECO:0000313" key="13">
    <source>
        <dbReference type="Proteomes" id="UP000799640"/>
    </source>
</evidence>
<evidence type="ECO:0000256" key="10">
    <source>
        <dbReference type="SAM" id="Phobius"/>
    </source>
</evidence>
<dbReference type="InterPro" id="IPR017871">
    <property type="entry name" value="ABC_transporter-like_CS"/>
</dbReference>
<dbReference type="InterPro" id="IPR010929">
    <property type="entry name" value="PDR_CDR_ABC"/>
</dbReference>
<keyword evidence="13" id="KW-1185">Reference proteome</keyword>
<dbReference type="InterPro" id="IPR003439">
    <property type="entry name" value="ABC_transporter-like_ATP-bd"/>
</dbReference>
<dbReference type="InterPro" id="IPR034003">
    <property type="entry name" value="ABCG_PDR_2"/>
</dbReference>